<comment type="caution">
    <text evidence="2">The sequence shown here is derived from an EMBL/GenBank/DDBJ whole genome shotgun (WGS) entry which is preliminary data.</text>
</comment>
<organism evidence="2 3">
    <name type="scientific">Chlamydomonas eustigma</name>
    <dbReference type="NCBI Taxonomy" id="1157962"/>
    <lineage>
        <taxon>Eukaryota</taxon>
        <taxon>Viridiplantae</taxon>
        <taxon>Chlorophyta</taxon>
        <taxon>core chlorophytes</taxon>
        <taxon>Chlorophyceae</taxon>
        <taxon>CS clade</taxon>
        <taxon>Chlamydomonadales</taxon>
        <taxon>Chlamydomonadaceae</taxon>
        <taxon>Chlamydomonas</taxon>
    </lineage>
</organism>
<feature type="compositionally biased region" description="Polar residues" evidence="1">
    <location>
        <begin position="317"/>
        <end position="328"/>
    </location>
</feature>
<dbReference type="EMBL" id="BEGY01000003">
    <property type="protein sequence ID" value="GAX73352.1"/>
    <property type="molecule type" value="Genomic_DNA"/>
</dbReference>
<feature type="region of interest" description="Disordered" evidence="1">
    <location>
        <begin position="207"/>
        <end position="273"/>
    </location>
</feature>
<feature type="compositionally biased region" description="Low complexity" evidence="1">
    <location>
        <begin position="225"/>
        <end position="239"/>
    </location>
</feature>
<protein>
    <submittedName>
        <fullName evidence="2">Uncharacterized protein</fullName>
    </submittedName>
</protein>
<accession>A0A250WRQ5</accession>
<evidence type="ECO:0000313" key="2">
    <source>
        <dbReference type="EMBL" id="GAX73352.1"/>
    </source>
</evidence>
<evidence type="ECO:0000256" key="1">
    <source>
        <dbReference type="SAM" id="MobiDB-lite"/>
    </source>
</evidence>
<dbReference type="Proteomes" id="UP000232323">
    <property type="component" value="Unassembled WGS sequence"/>
</dbReference>
<reference evidence="2 3" key="1">
    <citation type="submission" date="2017-08" db="EMBL/GenBank/DDBJ databases">
        <title>Acidophilic green algal genome provides insights into adaptation to an acidic environment.</title>
        <authorList>
            <person name="Hirooka S."/>
            <person name="Hirose Y."/>
            <person name="Kanesaki Y."/>
            <person name="Higuchi S."/>
            <person name="Fujiwara T."/>
            <person name="Onuma R."/>
            <person name="Era A."/>
            <person name="Ohbayashi R."/>
            <person name="Uzuka A."/>
            <person name="Nozaki H."/>
            <person name="Yoshikawa H."/>
            <person name="Miyagishima S.Y."/>
        </authorList>
    </citation>
    <scope>NUCLEOTIDE SEQUENCE [LARGE SCALE GENOMIC DNA]</scope>
    <source>
        <strain evidence="2 3">NIES-2499</strain>
    </source>
</reference>
<feature type="compositionally biased region" description="Polar residues" evidence="1">
    <location>
        <begin position="371"/>
        <end position="381"/>
    </location>
</feature>
<proteinExistence type="predicted"/>
<gene>
    <name evidence="2" type="ORF">CEUSTIGMA_g805.t1</name>
</gene>
<keyword evidence="3" id="KW-1185">Reference proteome</keyword>
<evidence type="ECO:0000313" key="3">
    <source>
        <dbReference type="Proteomes" id="UP000232323"/>
    </source>
</evidence>
<dbReference type="AlphaFoldDB" id="A0A250WRQ5"/>
<feature type="compositionally biased region" description="Polar residues" evidence="1">
    <location>
        <begin position="251"/>
        <end position="261"/>
    </location>
</feature>
<feature type="region of interest" description="Disordered" evidence="1">
    <location>
        <begin position="300"/>
        <end position="386"/>
    </location>
</feature>
<name>A0A250WRQ5_9CHLO</name>
<sequence length="535" mass="58404">MVSNEPYKTGPLDRIERAARRSLARVDQMASVASTSQGVSAVVYALAGITRRGSSKKSEPSLAGFDSDKRVLTALVAQLVAESTQNITQTLTLYFDQRLQAQEFAVQASQAALEKKLLEKVERIEDDQAFFRGEVQAQKKSIGDLRVSVDKVTTEVTKLAEQVKAQHELKADVSEHVTPEDLDQVWHQLNALQNVVFPESTSWIENPAFQPGSPSPSLAFHSALSDGSSPPSSSGYPSSITVDPKQPPHTVASQPTGSSHQHAAPPATPSRERNLPRIFEVDHGGHIPFNMGIHAGARRVPLSQLPPGPLSALPASEYQSPSSHTSEGASHDHSHSRAPPQVHIPTFIPPDPRRAAPASFVSHGPVHSTGYVPSTSTSNTPYEEDQTFKLNGTKNSLDAKSVPTFKPKKGLITYYKYSKTLNNLIATQGPRFDSGHAYLVGIITASFQRSHLSACNQFLRTVHSELIELSPLCARPLHSYFQGNTMLATGKDSYSQRILGGVDRLESSPSNAFRTERFHQPYPLDPISSFRHGHW</sequence>